<keyword evidence="2" id="KW-1185">Reference proteome</keyword>
<accession>A0A2G8BDS7</accession>
<organism evidence="1 2">
    <name type="scientific">Mycobacterium heckeshornense</name>
    <dbReference type="NCBI Taxonomy" id="110505"/>
    <lineage>
        <taxon>Bacteria</taxon>
        <taxon>Bacillati</taxon>
        <taxon>Actinomycetota</taxon>
        <taxon>Actinomycetes</taxon>
        <taxon>Mycobacteriales</taxon>
        <taxon>Mycobacteriaceae</taxon>
        <taxon>Mycobacterium</taxon>
    </lineage>
</organism>
<dbReference type="STRING" id="110505.ACT16_22955"/>
<name>A0A2G8BDS7_9MYCO</name>
<evidence type="ECO:0000313" key="1">
    <source>
        <dbReference type="EMBL" id="BCO36012.1"/>
    </source>
</evidence>
<dbReference type="EMBL" id="AP024237">
    <property type="protein sequence ID" value="BCO36012.1"/>
    <property type="molecule type" value="Genomic_DNA"/>
</dbReference>
<gene>
    <name evidence="1" type="ORF">MHEC_24450</name>
</gene>
<dbReference type="AlphaFoldDB" id="A0A2G8BDS7"/>
<evidence type="ECO:0000313" key="2">
    <source>
        <dbReference type="Proteomes" id="UP000595446"/>
    </source>
</evidence>
<dbReference type="Proteomes" id="UP000595446">
    <property type="component" value="Chromosome"/>
</dbReference>
<reference evidence="1 2" key="1">
    <citation type="submission" date="2020-12" db="EMBL/GenBank/DDBJ databases">
        <title>Complete genome sequence of Mycobacterium heckeshornense JCM 15655T, closely related to a pathogenic non-tuberculous mycobacterial species Mycobacterium xenopi.</title>
        <authorList>
            <person name="Yoshida M."/>
            <person name="Fukano H."/>
            <person name="Asakura T."/>
            <person name="Suzuki M."/>
            <person name="Hoshino Y."/>
        </authorList>
    </citation>
    <scope>NUCLEOTIDE SEQUENCE [LARGE SCALE GENOMIC DNA]</scope>
    <source>
        <strain evidence="1 2">JCM 15655</strain>
    </source>
</reference>
<proteinExistence type="predicted"/>
<protein>
    <submittedName>
        <fullName evidence="1">Uncharacterized protein</fullName>
    </submittedName>
</protein>
<sequence>MSELDPQAEQQLADMSAEEFDLLIARVRPPDEPADPRERAAKALRNLRGVDRKTGTTKEQAAAALRQYSAGSRDS</sequence>
<dbReference type="RefSeq" id="WP_048893756.1">
    <property type="nucleotide sequence ID" value="NZ_AP024237.1"/>
</dbReference>